<feature type="non-terminal residue" evidence="2">
    <location>
        <position position="162"/>
    </location>
</feature>
<evidence type="ECO:0000313" key="2">
    <source>
        <dbReference type="EMBL" id="GEZ98317.1"/>
    </source>
</evidence>
<proteinExistence type="predicted"/>
<organism evidence="2">
    <name type="scientific">Tanacetum cinerariifolium</name>
    <name type="common">Dalmatian daisy</name>
    <name type="synonym">Chrysanthemum cinerariifolium</name>
    <dbReference type="NCBI Taxonomy" id="118510"/>
    <lineage>
        <taxon>Eukaryota</taxon>
        <taxon>Viridiplantae</taxon>
        <taxon>Streptophyta</taxon>
        <taxon>Embryophyta</taxon>
        <taxon>Tracheophyta</taxon>
        <taxon>Spermatophyta</taxon>
        <taxon>Magnoliopsida</taxon>
        <taxon>eudicotyledons</taxon>
        <taxon>Gunneridae</taxon>
        <taxon>Pentapetalae</taxon>
        <taxon>asterids</taxon>
        <taxon>campanulids</taxon>
        <taxon>Asterales</taxon>
        <taxon>Asteraceae</taxon>
        <taxon>Asteroideae</taxon>
        <taxon>Anthemideae</taxon>
        <taxon>Anthemidinae</taxon>
        <taxon>Tanacetum</taxon>
    </lineage>
</organism>
<name>A0A699IZG5_TANCI</name>
<accession>A0A699IZG5</accession>
<feature type="region of interest" description="Disordered" evidence="1">
    <location>
        <begin position="1"/>
        <end position="23"/>
    </location>
</feature>
<reference evidence="2" key="1">
    <citation type="journal article" date="2019" name="Sci. Rep.">
        <title>Draft genome of Tanacetum cinerariifolium, the natural source of mosquito coil.</title>
        <authorList>
            <person name="Yamashiro T."/>
            <person name="Shiraishi A."/>
            <person name="Satake H."/>
            <person name="Nakayama K."/>
        </authorList>
    </citation>
    <scope>NUCLEOTIDE SEQUENCE</scope>
</reference>
<feature type="compositionally biased region" description="Polar residues" evidence="1">
    <location>
        <begin position="10"/>
        <end position="20"/>
    </location>
</feature>
<dbReference type="EMBL" id="BKCJ010351231">
    <property type="protein sequence ID" value="GEZ98317.1"/>
    <property type="molecule type" value="Genomic_DNA"/>
</dbReference>
<gene>
    <name evidence="2" type="ORF">Tci_570290</name>
</gene>
<comment type="caution">
    <text evidence="2">The sequence shown here is derived from an EMBL/GenBank/DDBJ whole genome shotgun (WGS) entry which is preliminary data.</text>
</comment>
<evidence type="ECO:0000256" key="1">
    <source>
        <dbReference type="SAM" id="MobiDB-lite"/>
    </source>
</evidence>
<protein>
    <submittedName>
        <fullName evidence="2">Uncharacterized protein</fullName>
    </submittedName>
</protein>
<sequence length="162" mass="17352">MLTKTELALEQSQQGASNNVLGPLDEWEHPPLTEYDNIKLDQGFGTAGSSTLTLACAPLASSVPALSTTGSSSLACFYASFPSSALFSSALISSSLDMSTISSSEAENVLWLIGNLLTEAKHQDEECLLHETHASLVIRRELNMEAKEVANTAESEETEDKE</sequence>
<dbReference type="AlphaFoldDB" id="A0A699IZG5"/>